<name>A0ABT2EX86_METVO</name>
<protein>
    <submittedName>
        <fullName evidence="1">Uncharacterized protein</fullName>
    </submittedName>
</protein>
<evidence type="ECO:0000313" key="1">
    <source>
        <dbReference type="EMBL" id="MCS3922567.1"/>
    </source>
</evidence>
<reference evidence="1" key="1">
    <citation type="submission" date="2022-08" db="EMBL/GenBank/DDBJ databases">
        <title>Genomic Encyclopedia of Type Strains, Phase V (KMG-V): Genome sequencing to study the core and pangenomes of soil and plant-associated prokaryotes.</title>
        <authorList>
            <person name="Whitman W."/>
        </authorList>
    </citation>
    <scope>NUCLEOTIDE SEQUENCE</scope>
    <source>
        <strain evidence="1">PS</strain>
    </source>
</reference>
<dbReference type="Proteomes" id="UP001140258">
    <property type="component" value="Unassembled WGS sequence"/>
</dbReference>
<evidence type="ECO:0000313" key="2">
    <source>
        <dbReference type="Proteomes" id="UP001140258"/>
    </source>
</evidence>
<comment type="caution">
    <text evidence="1">The sequence shown here is derived from an EMBL/GenBank/DDBJ whole genome shotgun (WGS) entry which is preliminary data.</text>
</comment>
<organism evidence="1 2">
    <name type="scientific">Methanococcus voltae PS</name>
    <dbReference type="NCBI Taxonomy" id="523842"/>
    <lineage>
        <taxon>Archaea</taxon>
        <taxon>Methanobacteriati</taxon>
        <taxon>Methanobacteriota</taxon>
        <taxon>Methanomada group</taxon>
        <taxon>Methanococci</taxon>
        <taxon>Methanococcales</taxon>
        <taxon>Methanococcaceae</taxon>
        <taxon>Methanococcus</taxon>
    </lineage>
</organism>
<sequence length="85" mass="9468">MTVKKNAEKINTVKKLVSEGYGIQEALIILNDGKNADPYFSKYGVAVAIVGSKPINFYMESKTELLNVCKKLSRISRVPFIISED</sequence>
<dbReference type="RefSeq" id="WP_013180927.1">
    <property type="nucleotide sequence ID" value="NZ_JANUCQ010000003.1"/>
</dbReference>
<dbReference type="EMBL" id="JANUCQ010000003">
    <property type="protein sequence ID" value="MCS3922567.1"/>
    <property type="molecule type" value="Genomic_DNA"/>
</dbReference>
<keyword evidence="2" id="KW-1185">Reference proteome</keyword>
<proteinExistence type="predicted"/>
<gene>
    <name evidence="1" type="ORF">M2325_001263</name>
</gene>
<accession>A0ABT2EX86</accession>